<reference evidence="1 2" key="1">
    <citation type="submission" date="2020-09" db="EMBL/GenBank/DDBJ databases">
        <title>Novel species of Mucilaginibacter isolated from a glacier on the Tibetan Plateau.</title>
        <authorList>
            <person name="Liu Q."/>
            <person name="Xin Y.-H."/>
        </authorList>
    </citation>
    <scope>NUCLEOTIDE SEQUENCE [LARGE SCALE GENOMIC DNA]</scope>
    <source>
        <strain evidence="1 2">CGMCC 1.13878</strain>
    </source>
</reference>
<dbReference type="RefSeq" id="WP_191175750.1">
    <property type="nucleotide sequence ID" value="NZ_JACWMW010000002.1"/>
</dbReference>
<name>A0ABR7X5Q4_9SPHI</name>
<gene>
    <name evidence="1" type="ORF">IDJ75_11460</name>
</gene>
<proteinExistence type="predicted"/>
<keyword evidence="2" id="KW-1185">Reference proteome</keyword>
<evidence type="ECO:0000313" key="2">
    <source>
        <dbReference type="Proteomes" id="UP000618754"/>
    </source>
</evidence>
<dbReference type="Proteomes" id="UP000618754">
    <property type="component" value="Unassembled WGS sequence"/>
</dbReference>
<evidence type="ECO:0000313" key="1">
    <source>
        <dbReference type="EMBL" id="MBD1385899.1"/>
    </source>
</evidence>
<accession>A0ABR7X5Q4</accession>
<sequence length="228" mass="26200">MIYLIDDNRRDQQKEYHCQFLAAGTYSHFIKPLYRLTPDEDLNFLKSADAIFVHSSFPDFDGQGKVIEGQSEVYEKIFNLLKDEPAIPYVLFSNGDTEPAFDPENPLGLDRINKRLFYLNLGDFLTAYEKDKVPELRILAYGGNFLSRDMLVLFDRLNSLFLSGAGMKEKAEIERLSRLLGELVGGDPRIPAMLATVLKGESEFNAYLTYLEKIIKAYIRHGRNIYHQ</sequence>
<protein>
    <submittedName>
        <fullName evidence="1">Uncharacterized protein</fullName>
    </submittedName>
</protein>
<organism evidence="1 2">
    <name type="scientific">Mucilaginibacter rigui</name>
    <dbReference type="NCBI Taxonomy" id="534635"/>
    <lineage>
        <taxon>Bacteria</taxon>
        <taxon>Pseudomonadati</taxon>
        <taxon>Bacteroidota</taxon>
        <taxon>Sphingobacteriia</taxon>
        <taxon>Sphingobacteriales</taxon>
        <taxon>Sphingobacteriaceae</taxon>
        <taxon>Mucilaginibacter</taxon>
    </lineage>
</organism>
<comment type="caution">
    <text evidence="1">The sequence shown here is derived from an EMBL/GenBank/DDBJ whole genome shotgun (WGS) entry which is preliminary data.</text>
</comment>
<dbReference type="EMBL" id="JACWMW010000002">
    <property type="protein sequence ID" value="MBD1385899.1"/>
    <property type="molecule type" value="Genomic_DNA"/>
</dbReference>